<evidence type="ECO:0000256" key="3">
    <source>
        <dbReference type="ARBA" id="ARBA00023163"/>
    </source>
</evidence>
<dbReference type="Pfam" id="PF00440">
    <property type="entry name" value="TetR_N"/>
    <property type="match status" value="1"/>
</dbReference>
<proteinExistence type="predicted"/>
<dbReference type="PROSITE" id="PS50977">
    <property type="entry name" value="HTH_TETR_2"/>
    <property type="match status" value="1"/>
</dbReference>
<dbReference type="PANTHER" id="PTHR30055">
    <property type="entry name" value="HTH-TYPE TRANSCRIPTIONAL REGULATOR RUTR"/>
    <property type="match status" value="1"/>
</dbReference>
<comment type="caution">
    <text evidence="6">The sequence shown here is derived from an EMBL/GenBank/DDBJ whole genome shotgun (WGS) entry which is preliminary data.</text>
</comment>
<evidence type="ECO:0000313" key="7">
    <source>
        <dbReference type="Proteomes" id="UP001524501"/>
    </source>
</evidence>
<keyword evidence="7" id="KW-1185">Reference proteome</keyword>
<dbReference type="InterPro" id="IPR001647">
    <property type="entry name" value="HTH_TetR"/>
</dbReference>
<dbReference type="Proteomes" id="UP001524501">
    <property type="component" value="Unassembled WGS sequence"/>
</dbReference>
<dbReference type="Gene3D" id="1.10.357.10">
    <property type="entry name" value="Tetracycline Repressor, domain 2"/>
    <property type="match status" value="1"/>
</dbReference>
<keyword evidence="3" id="KW-0804">Transcription</keyword>
<accession>A0ABT1QNJ6</accession>
<evidence type="ECO:0000256" key="2">
    <source>
        <dbReference type="ARBA" id="ARBA00023125"/>
    </source>
</evidence>
<feature type="DNA-binding region" description="H-T-H motif" evidence="4">
    <location>
        <begin position="28"/>
        <end position="47"/>
    </location>
</feature>
<keyword evidence="2 4" id="KW-0238">DNA-binding</keyword>
<evidence type="ECO:0000256" key="4">
    <source>
        <dbReference type="PROSITE-ProRule" id="PRU00335"/>
    </source>
</evidence>
<dbReference type="InterPro" id="IPR050109">
    <property type="entry name" value="HTH-type_TetR-like_transc_reg"/>
</dbReference>
<dbReference type="InterPro" id="IPR009057">
    <property type="entry name" value="Homeodomain-like_sf"/>
</dbReference>
<evidence type="ECO:0000313" key="6">
    <source>
        <dbReference type="EMBL" id="MCQ4122710.1"/>
    </source>
</evidence>
<name>A0ABT1QNJ6_9NOCA</name>
<reference evidence="6 7" key="1">
    <citation type="submission" date="2022-07" db="EMBL/GenBank/DDBJ databases">
        <title>Degradation activity of malathion, p-nitrophenol and potential low-temperature adaptation strategy of Rhodococcus sp. FXJ9.536.</title>
        <authorList>
            <person name="Huang J."/>
            <person name="Huang Y."/>
        </authorList>
    </citation>
    <scope>NUCLEOTIDE SEQUENCE [LARGE SCALE GENOMIC DNA]</scope>
    <source>
        <strain evidence="6 7">FXJ9.536</strain>
    </source>
</reference>
<dbReference type="PANTHER" id="PTHR30055:SF234">
    <property type="entry name" value="HTH-TYPE TRANSCRIPTIONAL REGULATOR BETI"/>
    <property type="match status" value="1"/>
</dbReference>
<organism evidence="6 7">
    <name type="scientific">Rhodococcus tibetensis</name>
    <dbReference type="NCBI Taxonomy" id="2965064"/>
    <lineage>
        <taxon>Bacteria</taxon>
        <taxon>Bacillati</taxon>
        <taxon>Actinomycetota</taxon>
        <taxon>Actinomycetes</taxon>
        <taxon>Mycobacteriales</taxon>
        <taxon>Nocardiaceae</taxon>
        <taxon>Rhodococcus</taxon>
    </lineage>
</organism>
<dbReference type="RefSeq" id="WP_255974594.1">
    <property type="nucleotide sequence ID" value="NZ_JANFQF010000037.1"/>
</dbReference>
<keyword evidence="1" id="KW-0805">Transcription regulation</keyword>
<evidence type="ECO:0000256" key="1">
    <source>
        <dbReference type="ARBA" id="ARBA00023015"/>
    </source>
</evidence>
<feature type="domain" description="HTH tetR-type" evidence="5">
    <location>
        <begin position="5"/>
        <end position="65"/>
    </location>
</feature>
<gene>
    <name evidence="6" type="ORF">NOF53_26760</name>
</gene>
<dbReference type="SUPFAM" id="SSF46689">
    <property type="entry name" value="Homeodomain-like"/>
    <property type="match status" value="1"/>
</dbReference>
<protein>
    <submittedName>
        <fullName evidence="6">TetR/AcrR family transcriptional regulator</fullName>
    </submittedName>
</protein>
<dbReference type="EMBL" id="JANFQF010000037">
    <property type="protein sequence ID" value="MCQ4122710.1"/>
    <property type="molecule type" value="Genomic_DNA"/>
</dbReference>
<evidence type="ECO:0000259" key="5">
    <source>
        <dbReference type="PROSITE" id="PS50977"/>
    </source>
</evidence>
<sequence>MSGMDGRLEAVLDAAYACFVRHGLKRTTMDDIAHEVGLSRPTLYLSVRNKDEAFAMVARRLLDRAGAAAAEAAQSQGELAQRVAGVLETKLRLAITLNRDSPAHAQEFLSVGSRLLGMMVTDYEASLAELVTDLLADQVPRVDAAETAAILVALTFGLESDLTDPDIALDRLRRAVRLIIGGLMVSGR</sequence>